<organism evidence="1 2">
    <name type="scientific">Mesorhizobium onobrychidis</name>
    <dbReference type="NCBI Taxonomy" id="2775404"/>
    <lineage>
        <taxon>Bacteria</taxon>
        <taxon>Pseudomonadati</taxon>
        <taxon>Pseudomonadota</taxon>
        <taxon>Alphaproteobacteria</taxon>
        <taxon>Hyphomicrobiales</taxon>
        <taxon>Phyllobacteriaceae</taxon>
        <taxon>Mesorhizobium</taxon>
    </lineage>
</organism>
<dbReference type="Proteomes" id="UP001058098">
    <property type="component" value="Chromosome"/>
</dbReference>
<dbReference type="RefSeq" id="WP_258118597.1">
    <property type="nucleotide sequence ID" value="NZ_CP062229.1"/>
</dbReference>
<sequence length="91" mass="10146">MPDVRSSRTPIATNSFRHLAIKYRLRRGISVHLVLLPVLAAYATLEHATSGQWVGLKLDQPTKTGDLVDLPKLIATHHNRIIAVACVAKRW</sequence>
<gene>
    <name evidence="1" type="ORF">IHQ72_27635</name>
</gene>
<reference evidence="1" key="1">
    <citation type="submission" date="2020-09" db="EMBL/GenBank/DDBJ databases">
        <title>Rhizobia associated with sainfoin plants.</title>
        <authorList>
            <person name="Asharfi S."/>
            <person name="Kuzmanovic N."/>
            <person name="Bunk B."/>
            <person name="Sproeer C."/>
            <person name="Becker M."/>
            <person name="Thuenen T."/>
        </authorList>
    </citation>
    <scope>NUCLEOTIDE SEQUENCE</scope>
    <source>
        <strain evidence="1">OM4</strain>
    </source>
</reference>
<evidence type="ECO:0000313" key="1">
    <source>
        <dbReference type="EMBL" id="UVC14383.1"/>
    </source>
</evidence>
<dbReference type="EMBL" id="CP062229">
    <property type="protein sequence ID" value="UVC14383.1"/>
    <property type="molecule type" value="Genomic_DNA"/>
</dbReference>
<evidence type="ECO:0000313" key="2">
    <source>
        <dbReference type="Proteomes" id="UP001058098"/>
    </source>
</evidence>
<accession>A0ABY5QTK8</accession>
<protein>
    <submittedName>
        <fullName evidence="1">Uncharacterized protein</fullName>
    </submittedName>
</protein>
<proteinExistence type="predicted"/>
<name>A0ABY5QTK8_9HYPH</name>
<keyword evidence="2" id="KW-1185">Reference proteome</keyword>